<dbReference type="InterPro" id="IPR011611">
    <property type="entry name" value="PfkB_dom"/>
</dbReference>
<dbReference type="GO" id="GO:0016301">
    <property type="term" value="F:kinase activity"/>
    <property type="evidence" value="ECO:0007669"/>
    <property type="project" value="UniProtKB-KW"/>
</dbReference>
<feature type="domain" description="Carbohydrate kinase PfkB" evidence="6">
    <location>
        <begin position="6"/>
        <end position="309"/>
    </location>
</feature>
<dbReference type="SUPFAM" id="SSF53613">
    <property type="entry name" value="Ribokinase-like"/>
    <property type="match status" value="1"/>
</dbReference>
<evidence type="ECO:0000313" key="8">
    <source>
        <dbReference type="Proteomes" id="UP000266260"/>
    </source>
</evidence>
<sequence>MLKPVLCGGEILLDFLSKDVGKGLADSMLFEKRPGGSIFNVAVGLRRLGVPASLLTKLGGDEFSQGLMSVITEEKINTECLRRDPDLKTTLAFVALNEEGKPEFRFYRENAADTKLTVSEIEHINPQDYSMYHFGSIALLEKPASDAYLELLDMFHGEKVTTSFDPNIRPSLIHDRKSFLQMFYRISEMVDIVKLSDDDLEYITGMTDVGEGLRKMPNRANALTLVTLGKDGAIASYRGQSRHVPTFNRVRVKDTTGCGDAFMAAILSGLLNSGDFTALSTPKLTDIVTFANAAATIVGTRYGAANAMPRLREVDRFLSRHKNEDVQDGVSG</sequence>
<dbReference type="InterPro" id="IPR050306">
    <property type="entry name" value="PfkB_Carbo_kinase"/>
</dbReference>
<keyword evidence="2" id="KW-0808">Transferase</keyword>
<evidence type="ECO:0000313" key="7">
    <source>
        <dbReference type="EMBL" id="RIE07780.1"/>
    </source>
</evidence>
<keyword evidence="5" id="KW-0067">ATP-binding</keyword>
<dbReference type="RefSeq" id="WP_119175642.1">
    <property type="nucleotide sequence ID" value="NZ_QXIT01000091.1"/>
</dbReference>
<protein>
    <submittedName>
        <fullName evidence="7">Carbohydrate kinase</fullName>
    </submittedName>
</protein>
<evidence type="ECO:0000256" key="2">
    <source>
        <dbReference type="ARBA" id="ARBA00022679"/>
    </source>
</evidence>
<evidence type="ECO:0000259" key="6">
    <source>
        <dbReference type="Pfam" id="PF00294"/>
    </source>
</evidence>
<keyword evidence="4 7" id="KW-0418">Kinase</keyword>
<organism evidence="7 8">
    <name type="scientific">Candidatus Cryosericum odellii</name>
    <dbReference type="NCBI Taxonomy" id="2290917"/>
    <lineage>
        <taxon>Bacteria</taxon>
        <taxon>Pseudomonadati</taxon>
        <taxon>Caldisericota/Cryosericota group</taxon>
        <taxon>Candidatus Cryosericota</taxon>
        <taxon>Candidatus Cryosericia</taxon>
        <taxon>Candidatus Cryosericales</taxon>
        <taxon>Candidatus Cryosericaceae</taxon>
        <taxon>Candidatus Cryosericum</taxon>
    </lineage>
</organism>
<dbReference type="EMBL" id="QXIT01000091">
    <property type="protein sequence ID" value="RIE07780.1"/>
    <property type="molecule type" value="Genomic_DNA"/>
</dbReference>
<reference evidence="7 8" key="1">
    <citation type="submission" date="2018-09" db="EMBL/GenBank/DDBJ databases">
        <title>Discovery and Ecogenomic Context for Candidatus Cryosericales, a Global Caldiserica Order Active in Thawing Permafrost.</title>
        <authorList>
            <person name="Martinez M.A."/>
            <person name="Woodcroft B.J."/>
            <person name="Ignacio Espinoza J.C."/>
            <person name="Zayed A."/>
            <person name="Singleton C.M."/>
            <person name="Boyd J."/>
            <person name="Li Y.-F."/>
            <person name="Purvine S."/>
            <person name="Maughan H."/>
            <person name="Hodgkins S.B."/>
            <person name="Anderson D."/>
            <person name="Sederholm M."/>
            <person name="Temperton B."/>
            <person name="Saleska S.R."/>
            <person name="Tyson G.W."/>
            <person name="Rich V.I."/>
        </authorList>
    </citation>
    <scope>NUCLEOTIDE SEQUENCE [LARGE SCALE GENOMIC DNA]</scope>
    <source>
        <strain evidence="7 8">SMC6</strain>
    </source>
</reference>
<evidence type="ECO:0000256" key="1">
    <source>
        <dbReference type="ARBA" id="ARBA00010688"/>
    </source>
</evidence>
<dbReference type="AlphaFoldDB" id="A0A398CZX1"/>
<proteinExistence type="inferred from homology"/>
<dbReference type="PANTHER" id="PTHR43085">
    <property type="entry name" value="HEXOKINASE FAMILY MEMBER"/>
    <property type="match status" value="1"/>
</dbReference>
<dbReference type="CDD" id="cd01167">
    <property type="entry name" value="bac_FRK"/>
    <property type="match status" value="1"/>
</dbReference>
<evidence type="ECO:0000256" key="3">
    <source>
        <dbReference type="ARBA" id="ARBA00022741"/>
    </source>
</evidence>
<dbReference type="Gene3D" id="3.40.1190.20">
    <property type="match status" value="1"/>
</dbReference>
<gene>
    <name evidence="7" type="ORF">SMC6_05300</name>
</gene>
<accession>A0A398CZX1</accession>
<dbReference type="Proteomes" id="UP000266260">
    <property type="component" value="Unassembled WGS sequence"/>
</dbReference>
<dbReference type="GO" id="GO:0005524">
    <property type="term" value="F:ATP binding"/>
    <property type="evidence" value="ECO:0007669"/>
    <property type="project" value="UniProtKB-KW"/>
</dbReference>
<dbReference type="Pfam" id="PF00294">
    <property type="entry name" value="PfkB"/>
    <property type="match status" value="1"/>
</dbReference>
<name>A0A398CZX1_9BACT</name>
<comment type="similarity">
    <text evidence="1">Belongs to the carbohydrate kinase PfkB family.</text>
</comment>
<keyword evidence="3" id="KW-0547">Nucleotide-binding</keyword>
<dbReference type="PANTHER" id="PTHR43085:SF1">
    <property type="entry name" value="PSEUDOURIDINE KINASE-RELATED"/>
    <property type="match status" value="1"/>
</dbReference>
<evidence type="ECO:0000256" key="5">
    <source>
        <dbReference type="ARBA" id="ARBA00022840"/>
    </source>
</evidence>
<keyword evidence="8" id="KW-1185">Reference proteome</keyword>
<comment type="caution">
    <text evidence="7">The sequence shown here is derived from an EMBL/GenBank/DDBJ whole genome shotgun (WGS) entry which is preliminary data.</text>
</comment>
<dbReference type="InterPro" id="IPR029056">
    <property type="entry name" value="Ribokinase-like"/>
</dbReference>
<evidence type="ECO:0000256" key="4">
    <source>
        <dbReference type="ARBA" id="ARBA00022777"/>
    </source>
</evidence>